<evidence type="ECO:0000313" key="9">
    <source>
        <dbReference type="EMBL" id="MDY3558449.1"/>
    </source>
</evidence>
<dbReference type="InterPro" id="IPR036388">
    <property type="entry name" value="WH-like_DNA-bd_sf"/>
</dbReference>
<protein>
    <submittedName>
        <fullName evidence="9">RNA polymerase sigma factor</fullName>
    </submittedName>
</protein>
<dbReference type="Proteomes" id="UP001272242">
    <property type="component" value="Unassembled WGS sequence"/>
</dbReference>
<evidence type="ECO:0000256" key="5">
    <source>
        <dbReference type="ARBA" id="ARBA00023163"/>
    </source>
</evidence>
<evidence type="ECO:0000259" key="8">
    <source>
        <dbReference type="Pfam" id="PF08281"/>
    </source>
</evidence>
<feature type="domain" description="RNA polymerase sigma factor 70 region 4 type 2" evidence="8">
    <location>
        <begin position="142"/>
        <end position="193"/>
    </location>
</feature>
<name>A0ABU5EXT0_9BACT</name>
<dbReference type="SUPFAM" id="SSF88659">
    <property type="entry name" value="Sigma3 and sigma4 domains of RNA polymerase sigma factors"/>
    <property type="match status" value="1"/>
</dbReference>
<evidence type="ECO:0000256" key="3">
    <source>
        <dbReference type="ARBA" id="ARBA00023082"/>
    </source>
</evidence>
<dbReference type="InterPro" id="IPR013249">
    <property type="entry name" value="RNA_pol_sigma70_r4_t2"/>
</dbReference>
<dbReference type="Gene3D" id="1.10.1740.10">
    <property type="match status" value="1"/>
</dbReference>
<keyword evidence="2" id="KW-0805">Transcription regulation</keyword>
<keyword evidence="10" id="KW-1185">Reference proteome</keyword>
<dbReference type="EMBL" id="JAXBLV010000034">
    <property type="protein sequence ID" value="MDY3558449.1"/>
    <property type="molecule type" value="Genomic_DNA"/>
</dbReference>
<dbReference type="InterPro" id="IPR013325">
    <property type="entry name" value="RNA_pol_sigma_r2"/>
</dbReference>
<evidence type="ECO:0000259" key="7">
    <source>
        <dbReference type="Pfam" id="PF04542"/>
    </source>
</evidence>
<comment type="similarity">
    <text evidence="1">Belongs to the sigma-70 factor family. ECF subfamily.</text>
</comment>
<dbReference type="InterPro" id="IPR039425">
    <property type="entry name" value="RNA_pol_sigma-70-like"/>
</dbReference>
<evidence type="ECO:0000256" key="4">
    <source>
        <dbReference type="ARBA" id="ARBA00023125"/>
    </source>
</evidence>
<accession>A0ABU5EXT0</accession>
<evidence type="ECO:0000313" key="10">
    <source>
        <dbReference type="Proteomes" id="UP001272242"/>
    </source>
</evidence>
<dbReference type="PANTHER" id="PTHR43133">
    <property type="entry name" value="RNA POLYMERASE ECF-TYPE SIGMA FACTO"/>
    <property type="match status" value="1"/>
</dbReference>
<dbReference type="Pfam" id="PF04542">
    <property type="entry name" value="Sigma70_r2"/>
    <property type="match status" value="1"/>
</dbReference>
<dbReference type="PANTHER" id="PTHR43133:SF8">
    <property type="entry name" value="RNA POLYMERASE SIGMA FACTOR HI_1459-RELATED"/>
    <property type="match status" value="1"/>
</dbReference>
<comment type="caution">
    <text evidence="9">The sequence shown here is derived from an EMBL/GenBank/DDBJ whole genome shotgun (WGS) entry which is preliminary data.</text>
</comment>
<evidence type="ECO:0000256" key="6">
    <source>
        <dbReference type="SAM" id="MobiDB-lite"/>
    </source>
</evidence>
<dbReference type="Pfam" id="PF08281">
    <property type="entry name" value="Sigma70_r4_2"/>
    <property type="match status" value="1"/>
</dbReference>
<dbReference type="NCBIfam" id="TIGR02937">
    <property type="entry name" value="sigma70-ECF"/>
    <property type="match status" value="1"/>
</dbReference>
<evidence type="ECO:0000256" key="1">
    <source>
        <dbReference type="ARBA" id="ARBA00010641"/>
    </source>
</evidence>
<organism evidence="9 10">
    <name type="scientific">Gemmata algarum</name>
    <dbReference type="NCBI Taxonomy" id="2975278"/>
    <lineage>
        <taxon>Bacteria</taxon>
        <taxon>Pseudomonadati</taxon>
        <taxon>Planctomycetota</taxon>
        <taxon>Planctomycetia</taxon>
        <taxon>Gemmatales</taxon>
        <taxon>Gemmataceae</taxon>
        <taxon>Gemmata</taxon>
    </lineage>
</organism>
<keyword evidence="4" id="KW-0238">DNA-binding</keyword>
<dbReference type="Gene3D" id="1.10.10.10">
    <property type="entry name" value="Winged helix-like DNA-binding domain superfamily/Winged helix DNA-binding domain"/>
    <property type="match status" value="1"/>
</dbReference>
<feature type="region of interest" description="Disordered" evidence="6">
    <location>
        <begin position="1"/>
        <end position="26"/>
    </location>
</feature>
<evidence type="ECO:0000256" key="2">
    <source>
        <dbReference type="ARBA" id="ARBA00023015"/>
    </source>
</evidence>
<gene>
    <name evidence="9" type="ORF">R5W23_005564</name>
</gene>
<reference evidence="10" key="1">
    <citation type="journal article" date="2023" name="Mar. Drugs">
        <title>Gemmata algarum, a Novel Planctomycete Isolated from an Algal Mat, Displays Antimicrobial Activity.</title>
        <authorList>
            <person name="Kumar G."/>
            <person name="Kallscheuer N."/>
            <person name="Kashif M."/>
            <person name="Ahamad S."/>
            <person name="Jagadeeshwari U."/>
            <person name="Pannikurungottu S."/>
            <person name="Haufschild T."/>
            <person name="Kabuu M."/>
            <person name="Sasikala C."/>
            <person name="Jogler C."/>
            <person name="Ramana C."/>
        </authorList>
    </citation>
    <scope>NUCLEOTIDE SEQUENCE [LARGE SCALE GENOMIC DNA]</scope>
    <source>
        <strain evidence="10">JC673</strain>
    </source>
</reference>
<dbReference type="CDD" id="cd06171">
    <property type="entry name" value="Sigma70_r4"/>
    <property type="match status" value="1"/>
</dbReference>
<dbReference type="RefSeq" id="WP_320685369.1">
    <property type="nucleotide sequence ID" value="NZ_JAXBLV010000034.1"/>
</dbReference>
<dbReference type="InterPro" id="IPR007627">
    <property type="entry name" value="RNA_pol_sigma70_r2"/>
</dbReference>
<keyword evidence="5" id="KW-0804">Transcription</keyword>
<dbReference type="InterPro" id="IPR013324">
    <property type="entry name" value="RNA_pol_sigma_r3/r4-like"/>
</dbReference>
<dbReference type="InterPro" id="IPR014284">
    <property type="entry name" value="RNA_pol_sigma-70_dom"/>
</dbReference>
<keyword evidence="3" id="KW-0731">Sigma factor</keyword>
<feature type="domain" description="RNA polymerase sigma-70 region 2" evidence="7">
    <location>
        <begin position="46"/>
        <end position="114"/>
    </location>
</feature>
<sequence>MTREPDPALPGADGEPLAGSPSEPLSEEAEWIRAAQNGDRSAFALLIDAYWDRLYRWLYHLTRDRHTAEDLTQETFLRALAAVKSFRPGSNFRAWVFRIGHNNFVNQKRSERRTKHQLSDDALAPELSTAENAAENREVLEVVSRAVADLPSDFRAALLLRVEEGLSFREVAKVLNTTEETARWRVFKARQKLMKVLSPDLLPPGAVPEEAKEEK</sequence>
<proteinExistence type="inferred from homology"/>
<dbReference type="SUPFAM" id="SSF88946">
    <property type="entry name" value="Sigma2 domain of RNA polymerase sigma factors"/>
    <property type="match status" value="1"/>
</dbReference>